<dbReference type="WBParaSite" id="Minc3s00710g16408">
    <property type="protein sequence ID" value="Minc3s00710g16408"/>
    <property type="gene ID" value="Minc3s00710g16408"/>
</dbReference>
<sequence length="149" mass="17850">MISTTFCTCLREISGRSTRFYRREKREKLMEFLKIFFEKYLDSVHNCPFLHLVPEVQQRKTYRSARTAFTSRTSRLARRSRRTFKRLTRRSGSSRGSWWSNNARRSGWTLRSRHRNETTRRALNMKEIKGKILIKTDRRSSRSFSSGSS</sequence>
<name>A0A914LP50_MELIC</name>
<reference evidence="2" key="1">
    <citation type="submission" date="2022-11" db="UniProtKB">
        <authorList>
            <consortium name="WormBaseParasite"/>
        </authorList>
    </citation>
    <scope>IDENTIFICATION</scope>
</reference>
<accession>A0A914LP50</accession>
<proteinExistence type="predicted"/>
<dbReference type="Proteomes" id="UP000887563">
    <property type="component" value="Unplaced"/>
</dbReference>
<dbReference type="AlphaFoldDB" id="A0A914LP50"/>
<organism evidence="1 2">
    <name type="scientific">Meloidogyne incognita</name>
    <name type="common">Southern root-knot nematode worm</name>
    <name type="synonym">Oxyuris incognita</name>
    <dbReference type="NCBI Taxonomy" id="6306"/>
    <lineage>
        <taxon>Eukaryota</taxon>
        <taxon>Metazoa</taxon>
        <taxon>Ecdysozoa</taxon>
        <taxon>Nematoda</taxon>
        <taxon>Chromadorea</taxon>
        <taxon>Rhabditida</taxon>
        <taxon>Tylenchina</taxon>
        <taxon>Tylenchomorpha</taxon>
        <taxon>Tylenchoidea</taxon>
        <taxon>Meloidogynidae</taxon>
        <taxon>Meloidogyninae</taxon>
        <taxon>Meloidogyne</taxon>
        <taxon>Meloidogyne incognita group</taxon>
    </lineage>
</organism>
<evidence type="ECO:0000313" key="2">
    <source>
        <dbReference type="WBParaSite" id="Minc3s00710g16408"/>
    </source>
</evidence>
<keyword evidence="1" id="KW-1185">Reference proteome</keyword>
<protein>
    <submittedName>
        <fullName evidence="2">Candidate secreted effector</fullName>
    </submittedName>
</protein>
<evidence type="ECO:0000313" key="1">
    <source>
        <dbReference type="Proteomes" id="UP000887563"/>
    </source>
</evidence>